<dbReference type="Gene3D" id="1.10.10.10">
    <property type="entry name" value="Winged helix-like DNA-binding domain superfamily/Winged helix DNA-binding domain"/>
    <property type="match status" value="1"/>
</dbReference>
<dbReference type="EMBL" id="BAAAZI010000016">
    <property type="protein sequence ID" value="GAA4148473.1"/>
    <property type="molecule type" value="Genomic_DNA"/>
</dbReference>
<evidence type="ECO:0000313" key="7">
    <source>
        <dbReference type="EMBL" id="GAA4148473.1"/>
    </source>
</evidence>
<dbReference type="NCBIfam" id="TIGR02937">
    <property type="entry name" value="sigma70-ECF"/>
    <property type="match status" value="1"/>
</dbReference>
<dbReference type="InterPro" id="IPR013324">
    <property type="entry name" value="RNA_pol_sigma_r3/r4-like"/>
</dbReference>
<dbReference type="PANTHER" id="PTHR43133">
    <property type="entry name" value="RNA POLYMERASE ECF-TYPE SIGMA FACTO"/>
    <property type="match status" value="1"/>
</dbReference>
<evidence type="ECO:0000259" key="6">
    <source>
        <dbReference type="Pfam" id="PF08281"/>
    </source>
</evidence>
<dbReference type="Pfam" id="PF08281">
    <property type="entry name" value="Sigma70_r4_2"/>
    <property type="match status" value="1"/>
</dbReference>
<evidence type="ECO:0000256" key="2">
    <source>
        <dbReference type="ARBA" id="ARBA00023015"/>
    </source>
</evidence>
<dbReference type="InterPro" id="IPR013325">
    <property type="entry name" value="RNA_pol_sigma_r2"/>
</dbReference>
<protein>
    <submittedName>
        <fullName evidence="7">RNA polymerase sigma-70 factor</fullName>
    </submittedName>
</protein>
<dbReference type="InterPro" id="IPR013249">
    <property type="entry name" value="RNA_pol_sigma70_r4_t2"/>
</dbReference>
<comment type="caution">
    <text evidence="7">The sequence shown here is derived from an EMBL/GenBank/DDBJ whole genome shotgun (WGS) entry which is preliminary data.</text>
</comment>
<reference evidence="8" key="1">
    <citation type="journal article" date="2019" name="Int. J. Syst. Evol. Microbiol.">
        <title>The Global Catalogue of Microorganisms (GCM) 10K type strain sequencing project: providing services to taxonomists for standard genome sequencing and annotation.</title>
        <authorList>
            <consortium name="The Broad Institute Genomics Platform"/>
            <consortium name="The Broad Institute Genome Sequencing Center for Infectious Disease"/>
            <person name="Wu L."/>
            <person name="Ma J."/>
        </authorList>
    </citation>
    <scope>NUCLEOTIDE SEQUENCE [LARGE SCALE GENOMIC DNA]</scope>
    <source>
        <strain evidence="8">JCM 16704</strain>
    </source>
</reference>
<accession>A0ABP7Z9V2</accession>
<dbReference type="Pfam" id="PF04542">
    <property type="entry name" value="Sigma70_r2"/>
    <property type="match status" value="1"/>
</dbReference>
<keyword evidence="2" id="KW-0805">Transcription regulation</keyword>
<dbReference type="Proteomes" id="UP001500101">
    <property type="component" value="Unassembled WGS sequence"/>
</dbReference>
<dbReference type="RefSeq" id="WP_344676064.1">
    <property type="nucleotide sequence ID" value="NZ_BAAAZI010000016.1"/>
</dbReference>
<evidence type="ECO:0000259" key="5">
    <source>
        <dbReference type="Pfam" id="PF04542"/>
    </source>
</evidence>
<dbReference type="SUPFAM" id="SSF88946">
    <property type="entry name" value="Sigma2 domain of RNA polymerase sigma factors"/>
    <property type="match status" value="1"/>
</dbReference>
<evidence type="ECO:0000256" key="4">
    <source>
        <dbReference type="ARBA" id="ARBA00023163"/>
    </source>
</evidence>
<dbReference type="PANTHER" id="PTHR43133:SF46">
    <property type="entry name" value="RNA POLYMERASE SIGMA-70 FACTOR ECF SUBFAMILY"/>
    <property type="match status" value="1"/>
</dbReference>
<keyword evidence="8" id="KW-1185">Reference proteome</keyword>
<dbReference type="SUPFAM" id="SSF88659">
    <property type="entry name" value="Sigma3 and sigma4 domains of RNA polymerase sigma factors"/>
    <property type="match status" value="1"/>
</dbReference>
<dbReference type="InterPro" id="IPR039425">
    <property type="entry name" value="RNA_pol_sigma-70-like"/>
</dbReference>
<evidence type="ECO:0000313" key="8">
    <source>
        <dbReference type="Proteomes" id="UP001500101"/>
    </source>
</evidence>
<name>A0ABP7Z9V2_9SPHI</name>
<dbReference type="Gene3D" id="1.10.1740.10">
    <property type="match status" value="1"/>
</dbReference>
<evidence type="ECO:0000256" key="1">
    <source>
        <dbReference type="ARBA" id="ARBA00010641"/>
    </source>
</evidence>
<dbReference type="InterPro" id="IPR014284">
    <property type="entry name" value="RNA_pol_sigma-70_dom"/>
</dbReference>
<dbReference type="InterPro" id="IPR036388">
    <property type="entry name" value="WH-like_DNA-bd_sf"/>
</dbReference>
<keyword evidence="3" id="KW-0731">Sigma factor</keyword>
<gene>
    <name evidence="7" type="ORF">GCM10022216_35330</name>
</gene>
<feature type="domain" description="RNA polymerase sigma-70 region 2" evidence="5">
    <location>
        <begin position="5"/>
        <end position="71"/>
    </location>
</feature>
<evidence type="ECO:0000256" key="3">
    <source>
        <dbReference type="ARBA" id="ARBA00023082"/>
    </source>
</evidence>
<keyword evidence="4" id="KW-0804">Transcription</keyword>
<comment type="similarity">
    <text evidence="1">Belongs to the sigma-70 factor family. ECF subfamily.</text>
</comment>
<sequence length="172" mass="20532">MDKLLYNQYFRFICFYAYQLSGDKNLAEDVAQEAFTSYFQQKDQVSNHPSAIKSFLYSSVRNYILNLHKRTQIKQRYWEKTTFKEEDPLNIEETILYTELLAEVETLISKLPKVCQQVMRLSYFEGLTNAEIIQKLDISINTLKTHRKRGLKYIQNHINPEFYFILCSILYP</sequence>
<feature type="domain" description="RNA polymerase sigma factor 70 region 4 type 2" evidence="6">
    <location>
        <begin position="102"/>
        <end position="152"/>
    </location>
</feature>
<organism evidence="7 8">
    <name type="scientific">Sphingobacterium kyonggiense</name>
    <dbReference type="NCBI Taxonomy" id="714075"/>
    <lineage>
        <taxon>Bacteria</taxon>
        <taxon>Pseudomonadati</taxon>
        <taxon>Bacteroidota</taxon>
        <taxon>Sphingobacteriia</taxon>
        <taxon>Sphingobacteriales</taxon>
        <taxon>Sphingobacteriaceae</taxon>
        <taxon>Sphingobacterium</taxon>
    </lineage>
</organism>
<dbReference type="InterPro" id="IPR007627">
    <property type="entry name" value="RNA_pol_sigma70_r2"/>
</dbReference>
<proteinExistence type="inferred from homology"/>